<dbReference type="Proteomes" id="UP000232638">
    <property type="component" value="Chromosome"/>
</dbReference>
<gene>
    <name evidence="2" type="ORF">THSYN_16270</name>
</gene>
<keyword evidence="3" id="KW-1185">Reference proteome</keyword>
<reference evidence="2 3" key="1">
    <citation type="submission" date="2017-03" db="EMBL/GenBank/DDBJ databases">
        <title>Complete genome sequence of Candidatus 'Thiodictyon syntrophicum' sp. nov. strain Cad16T, a photolithoautotroph purple sulfur bacterium isolated from an alpine meromictic lake.</title>
        <authorList>
            <person name="Luedin S.M."/>
            <person name="Pothier J.F."/>
            <person name="Danza F."/>
            <person name="Storelli N."/>
            <person name="Wittwer M."/>
            <person name="Tonolla M."/>
        </authorList>
    </citation>
    <scope>NUCLEOTIDE SEQUENCE [LARGE SCALE GENOMIC DNA]</scope>
    <source>
        <strain evidence="2 3">Cad16T</strain>
    </source>
</reference>
<dbReference type="RefSeq" id="WP_100920081.1">
    <property type="nucleotide sequence ID" value="NZ_CP020370.1"/>
</dbReference>
<feature type="region of interest" description="Disordered" evidence="1">
    <location>
        <begin position="47"/>
        <end position="81"/>
    </location>
</feature>
<name>A0A2K8U9T8_9GAMM</name>
<evidence type="ECO:0000256" key="1">
    <source>
        <dbReference type="SAM" id="MobiDB-lite"/>
    </source>
</evidence>
<protein>
    <submittedName>
        <fullName evidence="2">Uncharacterized protein</fullName>
    </submittedName>
</protein>
<dbReference type="KEGG" id="tsy:THSYN_16270"/>
<accession>A0A2K8U9T8</accession>
<dbReference type="AlphaFoldDB" id="A0A2K8U9T8"/>
<organism evidence="2 3">
    <name type="scientific">Candidatus Thiodictyon syntrophicum</name>
    <dbReference type="NCBI Taxonomy" id="1166950"/>
    <lineage>
        <taxon>Bacteria</taxon>
        <taxon>Pseudomonadati</taxon>
        <taxon>Pseudomonadota</taxon>
        <taxon>Gammaproteobacteria</taxon>
        <taxon>Chromatiales</taxon>
        <taxon>Chromatiaceae</taxon>
        <taxon>Thiodictyon</taxon>
    </lineage>
</organism>
<evidence type="ECO:0000313" key="2">
    <source>
        <dbReference type="EMBL" id="AUB82348.1"/>
    </source>
</evidence>
<proteinExistence type="predicted"/>
<evidence type="ECO:0000313" key="3">
    <source>
        <dbReference type="Proteomes" id="UP000232638"/>
    </source>
</evidence>
<dbReference type="EMBL" id="CP020370">
    <property type="protein sequence ID" value="AUB82348.1"/>
    <property type="molecule type" value="Genomic_DNA"/>
</dbReference>
<sequence length="81" mass="8263">MCGPGHDEDLARDIAEIEDALIKDRLNALAWLAAPGLLEVKLALRAPGQQPPGVRSQARSGHGAGGCLSGPHSGPYGRGAA</sequence>